<comment type="caution">
    <text evidence="2">The sequence shown here is derived from an EMBL/GenBank/DDBJ whole genome shotgun (WGS) entry which is preliminary data.</text>
</comment>
<feature type="domain" description="Transglycosylase SLT" evidence="1">
    <location>
        <begin position="77"/>
        <end position="157"/>
    </location>
</feature>
<dbReference type="EMBL" id="CAKJTI010000018">
    <property type="protein sequence ID" value="CAG9613853.1"/>
    <property type="molecule type" value="Genomic_DNA"/>
</dbReference>
<protein>
    <recommendedName>
        <fullName evidence="1">Transglycosylase SLT domain-containing protein</fullName>
    </recommendedName>
</protein>
<evidence type="ECO:0000313" key="2">
    <source>
        <dbReference type="EMBL" id="CAG9613853.1"/>
    </source>
</evidence>
<dbReference type="SUPFAM" id="SSF53955">
    <property type="entry name" value="Lysozyme-like"/>
    <property type="match status" value="1"/>
</dbReference>
<dbReference type="InterPro" id="IPR008258">
    <property type="entry name" value="Transglycosylase_SLT_dom_1"/>
</dbReference>
<reference evidence="2 3" key="1">
    <citation type="submission" date="2021-10" db="EMBL/GenBank/DDBJ databases">
        <authorList>
            <person name="Criscuolo A."/>
        </authorList>
    </citation>
    <scope>NUCLEOTIDE SEQUENCE [LARGE SCALE GENOMIC DNA]</scope>
    <source>
        <strain evidence="3">CIP 111899</strain>
    </source>
</reference>
<proteinExistence type="predicted"/>
<name>A0ABM8YDI7_9BACI</name>
<sequence>MWNILGMIEMKQLYMCKAERRQISAKEEVRYVKKFFVGFLIVVGIYTFFRGESEGMDRVINSTSYVDSEEAKQMKQIISEEAEKYNLPEWIPLTIAEHESRLNPRAVGDHGTSFGLFQLHRGGGIAPENVTDEQLKDPRTNAQIAMPHLAKGYKRGVQKGLTEFELLKYIANTSGWPGNLGTEWTDKNMNYNIGLENVYYKNIGVMKE</sequence>
<dbReference type="Pfam" id="PF01464">
    <property type="entry name" value="SLT"/>
    <property type="match status" value="1"/>
</dbReference>
<keyword evidence="3" id="KW-1185">Reference proteome</keyword>
<dbReference type="Gene3D" id="1.10.530.10">
    <property type="match status" value="1"/>
</dbReference>
<evidence type="ECO:0000313" key="3">
    <source>
        <dbReference type="Proteomes" id="UP000789423"/>
    </source>
</evidence>
<gene>
    <name evidence="2" type="ORF">BACCIP111899_03073</name>
</gene>
<organism evidence="2 3">
    <name type="scientific">Bacillus rhizoplanae</name>
    <dbReference type="NCBI Taxonomy" id="2880966"/>
    <lineage>
        <taxon>Bacteria</taxon>
        <taxon>Bacillati</taxon>
        <taxon>Bacillota</taxon>
        <taxon>Bacilli</taxon>
        <taxon>Bacillales</taxon>
        <taxon>Bacillaceae</taxon>
        <taxon>Bacillus</taxon>
    </lineage>
</organism>
<dbReference type="InterPro" id="IPR023346">
    <property type="entry name" value="Lysozyme-like_dom_sf"/>
</dbReference>
<accession>A0ABM8YDI7</accession>
<dbReference type="Proteomes" id="UP000789423">
    <property type="component" value="Unassembled WGS sequence"/>
</dbReference>
<evidence type="ECO:0000259" key="1">
    <source>
        <dbReference type="Pfam" id="PF01464"/>
    </source>
</evidence>